<gene>
    <name evidence="3" type="ORF">H8K55_16510</name>
</gene>
<evidence type="ECO:0000313" key="3">
    <source>
        <dbReference type="EMBL" id="MBC3875191.1"/>
    </source>
</evidence>
<accession>A0ABR6YF48</accession>
<dbReference type="PANTHER" id="PTHR43798:SF33">
    <property type="entry name" value="HYDROLASE, PUTATIVE (AFU_ORTHOLOGUE AFUA_2G14860)-RELATED"/>
    <property type="match status" value="1"/>
</dbReference>
<reference evidence="3 4" key="1">
    <citation type="submission" date="2020-08" db="EMBL/GenBank/DDBJ databases">
        <title>Novel species isolated from subtropical streams in China.</title>
        <authorList>
            <person name="Lu H."/>
        </authorList>
    </citation>
    <scope>NUCLEOTIDE SEQUENCE [LARGE SCALE GENOMIC DNA]</scope>
    <source>
        <strain evidence="3 4">LX15W</strain>
    </source>
</reference>
<dbReference type="GO" id="GO:0016787">
    <property type="term" value="F:hydrolase activity"/>
    <property type="evidence" value="ECO:0007669"/>
    <property type="project" value="UniProtKB-KW"/>
</dbReference>
<dbReference type="SUPFAM" id="SSF53474">
    <property type="entry name" value="alpha/beta-Hydrolases"/>
    <property type="match status" value="1"/>
</dbReference>
<dbReference type="Gene3D" id="3.40.50.1820">
    <property type="entry name" value="alpha/beta hydrolase"/>
    <property type="match status" value="1"/>
</dbReference>
<keyword evidence="3" id="KW-0378">Hydrolase</keyword>
<evidence type="ECO:0000256" key="1">
    <source>
        <dbReference type="SAM" id="SignalP"/>
    </source>
</evidence>
<dbReference type="Proteomes" id="UP000624279">
    <property type="component" value="Unassembled WGS sequence"/>
</dbReference>
<dbReference type="EMBL" id="JACOGA010000016">
    <property type="protein sequence ID" value="MBC3875191.1"/>
    <property type="molecule type" value="Genomic_DNA"/>
</dbReference>
<dbReference type="InterPro" id="IPR000073">
    <property type="entry name" value="AB_hydrolase_1"/>
</dbReference>
<keyword evidence="4" id="KW-1185">Reference proteome</keyword>
<dbReference type="InterPro" id="IPR050266">
    <property type="entry name" value="AB_hydrolase_sf"/>
</dbReference>
<dbReference type="PROSITE" id="PS51257">
    <property type="entry name" value="PROKAR_LIPOPROTEIN"/>
    <property type="match status" value="1"/>
</dbReference>
<protein>
    <submittedName>
        <fullName evidence="3">Alpha/beta fold hydrolase</fullName>
    </submittedName>
</protein>
<keyword evidence="1" id="KW-0732">Signal</keyword>
<feature type="domain" description="AB hydrolase-1" evidence="2">
    <location>
        <begin position="63"/>
        <end position="161"/>
    </location>
</feature>
<evidence type="ECO:0000313" key="4">
    <source>
        <dbReference type="Proteomes" id="UP000624279"/>
    </source>
</evidence>
<feature type="signal peptide" evidence="1">
    <location>
        <begin position="1"/>
        <end position="30"/>
    </location>
</feature>
<name>A0ABR6YF48_9BURK</name>
<dbReference type="PRINTS" id="PR00111">
    <property type="entry name" value="ABHYDROLASE"/>
</dbReference>
<proteinExistence type="predicted"/>
<comment type="caution">
    <text evidence="3">The sequence shown here is derived from an EMBL/GenBank/DDBJ whole genome shotgun (WGS) entry which is preliminary data.</text>
</comment>
<sequence>MKISSFRFTKKRIFQLLLVSAIGVAISMTACQTTPSLAGSVTETFQGRQVEAFTQVRPNSKAVVVFENGAKETINKWDKVLSEVSQDSTVFAYNRPGYGKSDKTNSPRDGQTIVAELHQMLQHRNLKPPYILVGHSMGGLYMQLFAKTYPDEVQGIVMVDALYPKIIKKPEDFPWLTRVGKSLFLNSTLQSEIDQIHTTGEQVLALPSIDSKPMIRLINVPKSATAIAVDFGVVNDDPQTISFARNLYPNAKLVIADSDHAIQTANPELVVAAIREMQKVTPTIAPPHRSE</sequence>
<evidence type="ECO:0000259" key="2">
    <source>
        <dbReference type="Pfam" id="PF00561"/>
    </source>
</evidence>
<dbReference type="PANTHER" id="PTHR43798">
    <property type="entry name" value="MONOACYLGLYCEROL LIPASE"/>
    <property type="match status" value="1"/>
</dbReference>
<feature type="chain" id="PRO_5047444999" evidence="1">
    <location>
        <begin position="31"/>
        <end position="291"/>
    </location>
</feature>
<dbReference type="Pfam" id="PF00561">
    <property type="entry name" value="Abhydrolase_1"/>
    <property type="match status" value="1"/>
</dbReference>
<organism evidence="3 4">
    <name type="scientific">Undibacterium flavidum</name>
    <dbReference type="NCBI Taxonomy" id="2762297"/>
    <lineage>
        <taxon>Bacteria</taxon>
        <taxon>Pseudomonadati</taxon>
        <taxon>Pseudomonadota</taxon>
        <taxon>Betaproteobacteria</taxon>
        <taxon>Burkholderiales</taxon>
        <taxon>Oxalobacteraceae</taxon>
        <taxon>Undibacterium</taxon>
    </lineage>
</organism>
<dbReference type="InterPro" id="IPR029058">
    <property type="entry name" value="AB_hydrolase_fold"/>
</dbReference>